<protein>
    <submittedName>
        <fullName evidence="2">Uncharacterized protein</fullName>
    </submittedName>
</protein>
<feature type="transmembrane region" description="Helical" evidence="1">
    <location>
        <begin position="54"/>
        <end position="73"/>
    </location>
</feature>
<feature type="transmembrane region" description="Helical" evidence="1">
    <location>
        <begin position="12"/>
        <end position="34"/>
    </location>
</feature>
<proteinExistence type="predicted"/>
<dbReference type="EMBL" id="CACRST010000010">
    <property type="protein sequence ID" value="VYS87864.1"/>
    <property type="molecule type" value="Genomic_DNA"/>
</dbReference>
<feature type="transmembrane region" description="Helical" evidence="1">
    <location>
        <begin position="167"/>
        <end position="184"/>
    </location>
</feature>
<evidence type="ECO:0000256" key="1">
    <source>
        <dbReference type="SAM" id="Phobius"/>
    </source>
</evidence>
<sequence length="395" mass="44966">MEKRKISGKTILKLTGAVVALAYLGFCLYAGITGKFPGMHRKEHVMRFGDLKNWVSGAMSAVMITVLCIHSAVNDLKLQKERKKSSVPFFLFMLLLGFPLLLEAYLDIGWGGVALYVGIAALLFGIAWLPQLLNQWIARLLLRKKNISGKQQMQIIEWIHFYPLKKLLVLGLWGFGVLLVMRGISGTVTGEIHMDGELLLFVLIIAVLVVSLFQKMKRYVCMPCHNIPVLNQLLSKDQIAQLLNGECFERIPFEDESMKQYLEIYRSQNWMLIGGKLISKKLALWVTMDRSKSDTLLKILYLNGTTAKARVDLDIRGNRYEEFTAVLRELVGYEGSLKLCGKEEQLEEKFAACFPELASDQERMAAFLTQDVTEIRKDYIQTFSPPDTRKKKRSK</sequence>
<keyword evidence="1" id="KW-0812">Transmembrane</keyword>
<dbReference type="RefSeq" id="WP_156353307.1">
    <property type="nucleotide sequence ID" value="NZ_CACRST010000010.1"/>
</dbReference>
<name>A0A6N2S4D4_9FIRM</name>
<reference evidence="2" key="1">
    <citation type="submission" date="2019-11" db="EMBL/GenBank/DDBJ databases">
        <authorList>
            <person name="Feng L."/>
        </authorList>
    </citation>
    <scope>NUCLEOTIDE SEQUENCE</scope>
    <source>
        <strain evidence="2">BgluceraseaLFYP119</strain>
    </source>
</reference>
<keyword evidence="1" id="KW-0472">Membrane</keyword>
<dbReference type="AlphaFoldDB" id="A0A6N2S4D4"/>
<feature type="transmembrane region" description="Helical" evidence="1">
    <location>
        <begin position="85"/>
        <end position="102"/>
    </location>
</feature>
<evidence type="ECO:0000313" key="2">
    <source>
        <dbReference type="EMBL" id="VYS87864.1"/>
    </source>
</evidence>
<accession>A0A6N2S4D4</accession>
<feature type="transmembrane region" description="Helical" evidence="1">
    <location>
        <begin position="108"/>
        <end position="129"/>
    </location>
</feature>
<keyword evidence="1" id="KW-1133">Transmembrane helix</keyword>
<gene>
    <name evidence="2" type="ORF">BGLFYP119_00947</name>
</gene>
<feature type="transmembrane region" description="Helical" evidence="1">
    <location>
        <begin position="196"/>
        <end position="213"/>
    </location>
</feature>
<organism evidence="2">
    <name type="scientific">Blautia glucerasea</name>
    <dbReference type="NCBI Taxonomy" id="536633"/>
    <lineage>
        <taxon>Bacteria</taxon>
        <taxon>Bacillati</taxon>
        <taxon>Bacillota</taxon>
        <taxon>Clostridia</taxon>
        <taxon>Lachnospirales</taxon>
        <taxon>Lachnospiraceae</taxon>
        <taxon>Blautia</taxon>
    </lineage>
</organism>